<protein>
    <submittedName>
        <fullName evidence="1">Uncharacterized protein</fullName>
    </submittedName>
</protein>
<sequence>MAKARTLDFYSDRQASDLFKDVRVLSTRTSLNDLYAK</sequence>
<comment type="caution">
    <text evidence="1">The sequence shown here is derived from an EMBL/GenBank/DDBJ whole genome shotgun (WGS) entry which is preliminary data.</text>
</comment>
<evidence type="ECO:0000313" key="1">
    <source>
        <dbReference type="EMBL" id="ELS32205.1"/>
    </source>
</evidence>
<dbReference type="EMBL" id="ALWB01000108">
    <property type="protein sequence ID" value="ELS32205.1"/>
    <property type="molecule type" value="Genomic_DNA"/>
</dbReference>
<dbReference type="AlphaFoldDB" id="L8N0E6"/>
<proteinExistence type="predicted"/>
<organism evidence="1 2">
    <name type="scientific">Pseudanabaena biceps PCC 7429</name>
    <dbReference type="NCBI Taxonomy" id="927668"/>
    <lineage>
        <taxon>Bacteria</taxon>
        <taxon>Bacillati</taxon>
        <taxon>Cyanobacteriota</taxon>
        <taxon>Cyanophyceae</taxon>
        <taxon>Pseudanabaenales</taxon>
        <taxon>Pseudanabaenaceae</taxon>
        <taxon>Pseudanabaena</taxon>
    </lineage>
</organism>
<name>L8N0E6_9CYAN</name>
<gene>
    <name evidence="1" type="ORF">Pse7429DRAFT_2533</name>
</gene>
<evidence type="ECO:0000313" key="2">
    <source>
        <dbReference type="Proteomes" id="UP000011201"/>
    </source>
</evidence>
<reference evidence="1 2" key="1">
    <citation type="journal article" date="2013" name="Proc. Natl. Acad. Sci. U.S.A.">
        <title>Improving the coverage of the cyanobacterial phylum using diversity-driven genome sequencing.</title>
        <authorList>
            <person name="Shih P.M."/>
            <person name="Wu D."/>
            <person name="Latifi A."/>
            <person name="Axen S.D."/>
            <person name="Fewer D.P."/>
            <person name="Talla E."/>
            <person name="Calteau A."/>
            <person name="Cai F."/>
            <person name="Tandeau de Marsac N."/>
            <person name="Rippka R."/>
            <person name="Herdman M."/>
            <person name="Sivonen K."/>
            <person name="Coursin T."/>
            <person name="Laurent T."/>
            <person name="Goodwin L."/>
            <person name="Nolan M."/>
            <person name="Davenport K.W."/>
            <person name="Han C.S."/>
            <person name="Rubin E.M."/>
            <person name="Eisen J.A."/>
            <person name="Woyke T."/>
            <person name="Gugger M."/>
            <person name="Kerfeld C.A."/>
        </authorList>
    </citation>
    <scope>NUCLEOTIDE SEQUENCE [LARGE SCALE GENOMIC DNA]</scope>
    <source>
        <strain evidence="1 2">PCC 7429</strain>
    </source>
</reference>
<keyword evidence="2" id="KW-1185">Reference proteome</keyword>
<accession>L8N0E6</accession>
<dbReference type="Proteomes" id="UP000011201">
    <property type="component" value="Unassembled WGS sequence"/>
</dbReference>
<dbReference type="PATRIC" id="fig|927668.3.peg.3021"/>